<dbReference type="GO" id="GO:0004252">
    <property type="term" value="F:serine-type endopeptidase activity"/>
    <property type="evidence" value="ECO:0007669"/>
    <property type="project" value="InterPro"/>
</dbReference>
<evidence type="ECO:0000256" key="6">
    <source>
        <dbReference type="PIRSR" id="PIRSR600223-1"/>
    </source>
</evidence>
<keyword evidence="7" id="KW-0812">Transmembrane</keyword>
<dbReference type="STRING" id="1465756.BIV18_09840"/>
<keyword evidence="4 7" id="KW-0472">Membrane</keyword>
<dbReference type="InterPro" id="IPR000223">
    <property type="entry name" value="Pept_S26A_signal_pept_1"/>
</dbReference>
<evidence type="ECO:0000256" key="3">
    <source>
        <dbReference type="ARBA" id="ARBA00022801"/>
    </source>
</evidence>
<dbReference type="Pfam" id="PF10502">
    <property type="entry name" value="Peptidase_S26"/>
    <property type="match status" value="1"/>
</dbReference>
<dbReference type="GO" id="GO:0005886">
    <property type="term" value="C:plasma membrane"/>
    <property type="evidence" value="ECO:0007669"/>
    <property type="project" value="UniProtKB-SubCell"/>
</dbReference>
<comment type="caution">
    <text evidence="9">The sequence shown here is derived from an EMBL/GenBank/DDBJ whole genome shotgun (WGS) entry which is preliminary data.</text>
</comment>
<feature type="domain" description="Peptidase S26" evidence="8">
    <location>
        <begin position="14"/>
        <end position="155"/>
    </location>
</feature>
<dbReference type="Gene3D" id="2.10.109.10">
    <property type="entry name" value="Umud Fragment, subunit A"/>
    <property type="match status" value="1"/>
</dbReference>
<evidence type="ECO:0000256" key="1">
    <source>
        <dbReference type="ARBA" id="ARBA00004401"/>
    </source>
</evidence>
<accession>A0A1U7LXI2</accession>
<comment type="catalytic activity">
    <reaction evidence="7">
        <text>Cleavage of hydrophobic, N-terminal signal or leader sequences from secreted and periplasmic proteins.</text>
        <dbReference type="EC" id="3.4.21.89"/>
    </reaction>
</comment>
<comment type="similarity">
    <text evidence="5">Belongs to the peptidase S26 family. IMP1 subfamily.</text>
</comment>
<protein>
    <recommendedName>
        <fullName evidence="7">Signal peptidase I</fullName>
        <ecNumber evidence="7">3.4.21.89</ecNumber>
    </recommendedName>
</protein>
<sequence>MKGKFFTEKDINLAIIILTSLLVANIFLGVCKVDGSSMNPTLENGNYKFYIKDNKLSRPLVRYKLGDIVIAHEGNLFLIKRIAGLEGDVITEKGKKIYNGDKLVGFLPPDYWNENLERNFTVPKDSLYILGDNYSDSTDSRYFGCIQKSDLVGKLVKKLPLEVKEI</sequence>
<dbReference type="PANTHER" id="PTHR12383:SF16">
    <property type="entry name" value="MITOCHONDRIAL INNER MEMBRANE PROTEASE SUBUNIT 1"/>
    <property type="match status" value="1"/>
</dbReference>
<name>A0A1U7LXI2_9FIRM</name>
<dbReference type="PROSITE" id="PS00501">
    <property type="entry name" value="SPASE_I_1"/>
    <property type="match status" value="1"/>
</dbReference>
<keyword evidence="10" id="KW-1185">Reference proteome</keyword>
<dbReference type="EMBL" id="MJIH01000008">
    <property type="protein sequence ID" value="OLR61645.1"/>
    <property type="molecule type" value="Genomic_DNA"/>
</dbReference>
<dbReference type="InterPro" id="IPR019533">
    <property type="entry name" value="Peptidase_S26"/>
</dbReference>
<dbReference type="CDD" id="cd06530">
    <property type="entry name" value="S26_SPase_I"/>
    <property type="match status" value="1"/>
</dbReference>
<feature type="transmembrane region" description="Helical" evidence="7">
    <location>
        <begin position="12"/>
        <end position="30"/>
    </location>
</feature>
<keyword evidence="7" id="KW-1133">Transmembrane helix</keyword>
<evidence type="ECO:0000259" key="8">
    <source>
        <dbReference type="Pfam" id="PF10502"/>
    </source>
</evidence>
<organism evidence="9 10">
    <name type="scientific">Peptoniphilus porci</name>
    <dbReference type="NCBI Taxonomy" id="2652280"/>
    <lineage>
        <taxon>Bacteria</taxon>
        <taxon>Bacillati</taxon>
        <taxon>Bacillota</taxon>
        <taxon>Tissierellia</taxon>
        <taxon>Tissierellales</taxon>
        <taxon>Peptoniphilaceae</taxon>
        <taxon>Peptoniphilus</taxon>
    </lineage>
</organism>
<dbReference type="InterPro" id="IPR052064">
    <property type="entry name" value="Mito_IMP1_subunit"/>
</dbReference>
<evidence type="ECO:0000256" key="2">
    <source>
        <dbReference type="ARBA" id="ARBA00022670"/>
    </source>
</evidence>
<evidence type="ECO:0000313" key="9">
    <source>
        <dbReference type="EMBL" id="OLR61645.1"/>
    </source>
</evidence>
<dbReference type="SUPFAM" id="SSF51306">
    <property type="entry name" value="LexA/Signal peptidase"/>
    <property type="match status" value="1"/>
</dbReference>
<dbReference type="InterPro" id="IPR036286">
    <property type="entry name" value="LexA/Signal_pep-like_sf"/>
</dbReference>
<comment type="subcellular location">
    <subcellularLocation>
        <location evidence="1">Cell membrane</location>
        <topology evidence="1">Single-pass type II membrane protein</topology>
    </subcellularLocation>
    <subcellularLocation>
        <location evidence="7">Membrane</location>
        <topology evidence="7">Single-pass type II membrane protein</topology>
    </subcellularLocation>
</comment>
<feature type="active site" evidence="6">
    <location>
        <position position="37"/>
    </location>
</feature>
<dbReference type="PROSITE" id="PS00761">
    <property type="entry name" value="SPASE_I_3"/>
    <property type="match status" value="1"/>
</dbReference>
<dbReference type="PANTHER" id="PTHR12383">
    <property type="entry name" value="PROTEASE FAMILY S26 MITOCHONDRIAL INNER MEMBRANE PROTEASE-RELATED"/>
    <property type="match status" value="1"/>
</dbReference>
<gene>
    <name evidence="9" type="ORF">BIV18_09840</name>
</gene>
<dbReference type="AlphaFoldDB" id="A0A1U7LXI2"/>
<dbReference type="GO" id="GO:0006465">
    <property type="term" value="P:signal peptide processing"/>
    <property type="evidence" value="ECO:0007669"/>
    <property type="project" value="InterPro"/>
</dbReference>
<keyword evidence="2 7" id="KW-0645">Protease</keyword>
<dbReference type="InterPro" id="IPR019756">
    <property type="entry name" value="Pept_S26A_signal_pept_1_Ser-AS"/>
</dbReference>
<dbReference type="GO" id="GO:0009003">
    <property type="term" value="F:signal peptidase activity"/>
    <property type="evidence" value="ECO:0007669"/>
    <property type="project" value="UniProtKB-EC"/>
</dbReference>
<feature type="active site" evidence="6">
    <location>
        <position position="80"/>
    </location>
</feature>
<evidence type="ECO:0000256" key="4">
    <source>
        <dbReference type="ARBA" id="ARBA00023136"/>
    </source>
</evidence>
<evidence type="ECO:0000256" key="5">
    <source>
        <dbReference type="ARBA" id="ARBA00038445"/>
    </source>
</evidence>
<dbReference type="InterPro" id="IPR019758">
    <property type="entry name" value="Pept_S26A_signal_pept_1_CS"/>
</dbReference>
<dbReference type="PRINTS" id="PR00727">
    <property type="entry name" value="LEADERPTASE"/>
</dbReference>
<reference evidence="9 10" key="1">
    <citation type="journal article" date="2016" name="Appl. Environ. Microbiol.">
        <title>Function and Phylogeny of Bacterial Butyryl Coenzyme A:Acetate Transferases and Their Diversity in the Proximal Colon of Swine.</title>
        <authorList>
            <person name="Trachsel J."/>
            <person name="Bayles D.O."/>
            <person name="Looft T."/>
            <person name="Levine U.Y."/>
            <person name="Allen H.K."/>
        </authorList>
    </citation>
    <scope>NUCLEOTIDE SEQUENCE [LARGE SCALE GENOMIC DNA]</scope>
    <source>
        <strain evidence="9 10">35-6-1</strain>
    </source>
</reference>
<evidence type="ECO:0000256" key="7">
    <source>
        <dbReference type="RuleBase" id="RU362042"/>
    </source>
</evidence>
<keyword evidence="3 7" id="KW-0378">Hydrolase</keyword>
<proteinExistence type="inferred from homology"/>
<dbReference type="Proteomes" id="UP000187166">
    <property type="component" value="Unassembled WGS sequence"/>
</dbReference>
<dbReference type="EC" id="3.4.21.89" evidence="7"/>
<dbReference type="NCBIfam" id="TIGR02227">
    <property type="entry name" value="sigpep_I_bact"/>
    <property type="match status" value="1"/>
</dbReference>
<evidence type="ECO:0000313" key="10">
    <source>
        <dbReference type="Proteomes" id="UP000187166"/>
    </source>
</evidence>